<comment type="similarity">
    <text evidence="3 9">Belongs to the class I-like SAM-binding methyltransferase superfamily. TPMT family.</text>
</comment>
<dbReference type="Proteomes" id="UP000323164">
    <property type="component" value="Unassembled WGS sequence"/>
</dbReference>
<feature type="binding site" evidence="9">
    <location>
        <position position="66"/>
    </location>
    <ligand>
        <name>S-adenosyl-L-methionine</name>
        <dbReference type="ChEBI" id="CHEBI:59789"/>
    </ligand>
</feature>
<protein>
    <recommendedName>
        <fullName evidence="4 9">Thiopurine S-methyltransferase</fullName>
        <ecNumber evidence="4 9">2.1.1.67</ecNumber>
    </recommendedName>
    <alternativeName>
        <fullName evidence="9">Thiopurine methyltransferase</fullName>
    </alternativeName>
</protein>
<keyword evidence="5 9" id="KW-0963">Cytoplasm</keyword>
<evidence type="ECO:0000256" key="4">
    <source>
        <dbReference type="ARBA" id="ARBA00011905"/>
    </source>
</evidence>
<evidence type="ECO:0000256" key="9">
    <source>
        <dbReference type="HAMAP-Rule" id="MF_00812"/>
    </source>
</evidence>
<evidence type="ECO:0000256" key="8">
    <source>
        <dbReference type="ARBA" id="ARBA00022691"/>
    </source>
</evidence>
<dbReference type="EC" id="2.1.1.67" evidence="4 9"/>
<keyword evidence="8 9" id="KW-0949">S-adenosyl-L-methionine</keyword>
<dbReference type="GO" id="GO:0005737">
    <property type="term" value="C:cytoplasm"/>
    <property type="evidence" value="ECO:0007669"/>
    <property type="project" value="UniProtKB-SubCell"/>
</dbReference>
<dbReference type="OrthoDB" id="9778208at2"/>
<feature type="binding site" evidence="9">
    <location>
        <position position="10"/>
    </location>
    <ligand>
        <name>S-adenosyl-L-methionine</name>
        <dbReference type="ChEBI" id="CHEBI:59789"/>
    </ligand>
</feature>
<evidence type="ECO:0000313" key="10">
    <source>
        <dbReference type="EMBL" id="TZF89828.1"/>
    </source>
</evidence>
<dbReference type="RefSeq" id="WP_149352782.1">
    <property type="nucleotide sequence ID" value="NZ_VTRV01000068.1"/>
</dbReference>
<accession>A0A5D8Z4I2</accession>
<dbReference type="SUPFAM" id="SSF53335">
    <property type="entry name" value="S-adenosyl-L-methionine-dependent methyltransferases"/>
    <property type="match status" value="1"/>
</dbReference>
<evidence type="ECO:0000256" key="5">
    <source>
        <dbReference type="ARBA" id="ARBA00022490"/>
    </source>
</evidence>
<feature type="binding site" evidence="9">
    <location>
        <position position="45"/>
    </location>
    <ligand>
        <name>S-adenosyl-L-methionine</name>
        <dbReference type="ChEBI" id="CHEBI:59789"/>
    </ligand>
</feature>
<sequence>MERDFWLERWQQGRIGFHQDRPTPLLLEHWRSLDVAAGSQVFVPLCGKSLDMAWFASQGFRVLGVELSREAVEQFFAEHGLEAEIEDTRYGRYHRAGGIEIICGDAFALDEYVLRGCAAVFDRAALIALPPSLRERYAHELYARLPANCRGVLITLEYPQHEKAGPPFSVPQPEVESLFARHWHVQVLARHDILAEQPGFVAEGVTALHTVAYRLDRR</sequence>
<dbReference type="GO" id="GO:0010038">
    <property type="term" value="P:response to metal ion"/>
    <property type="evidence" value="ECO:0007669"/>
    <property type="project" value="InterPro"/>
</dbReference>
<dbReference type="InterPro" id="IPR025835">
    <property type="entry name" value="Thiopurine_S-MeTrfase"/>
</dbReference>
<evidence type="ECO:0000256" key="7">
    <source>
        <dbReference type="ARBA" id="ARBA00022679"/>
    </source>
</evidence>
<dbReference type="PANTHER" id="PTHR10259">
    <property type="entry name" value="THIOPURINE S-METHYLTRANSFERASE"/>
    <property type="match status" value="1"/>
</dbReference>
<evidence type="ECO:0000313" key="11">
    <source>
        <dbReference type="Proteomes" id="UP000323164"/>
    </source>
</evidence>
<proteinExistence type="inferred from homology"/>
<evidence type="ECO:0000256" key="1">
    <source>
        <dbReference type="ARBA" id="ARBA00000903"/>
    </source>
</evidence>
<keyword evidence="7 9" id="KW-0808">Transferase</keyword>
<dbReference type="PANTHER" id="PTHR10259:SF11">
    <property type="entry name" value="THIOPURINE S-METHYLTRANSFERASE"/>
    <property type="match status" value="1"/>
</dbReference>
<dbReference type="InterPro" id="IPR029063">
    <property type="entry name" value="SAM-dependent_MTases_sf"/>
</dbReference>
<dbReference type="AlphaFoldDB" id="A0A5D8Z4I2"/>
<keyword evidence="11" id="KW-1185">Reference proteome</keyword>
<dbReference type="PROSITE" id="PS51585">
    <property type="entry name" value="SAM_MT_TPMT"/>
    <property type="match status" value="1"/>
</dbReference>
<dbReference type="GO" id="GO:0032259">
    <property type="term" value="P:methylation"/>
    <property type="evidence" value="ECO:0007669"/>
    <property type="project" value="UniProtKB-KW"/>
</dbReference>
<reference evidence="10 11" key="1">
    <citation type="submission" date="2019-08" db="EMBL/GenBank/DDBJ databases">
        <title>Draft genome sequence of Lysobacter sp. UKS-15.</title>
        <authorList>
            <person name="Im W.-T."/>
        </authorList>
    </citation>
    <scope>NUCLEOTIDE SEQUENCE [LARGE SCALE GENOMIC DNA]</scope>
    <source>
        <strain evidence="10 11">UKS-15</strain>
    </source>
</reference>
<dbReference type="GO" id="GO:0008119">
    <property type="term" value="F:thiopurine S-methyltransferase activity"/>
    <property type="evidence" value="ECO:0007669"/>
    <property type="project" value="UniProtKB-UniRule"/>
</dbReference>
<dbReference type="HAMAP" id="MF_00812">
    <property type="entry name" value="Thiopur_methtran"/>
    <property type="match status" value="1"/>
</dbReference>
<feature type="binding site" evidence="9">
    <location>
        <position position="123"/>
    </location>
    <ligand>
        <name>S-adenosyl-L-methionine</name>
        <dbReference type="ChEBI" id="CHEBI:59789"/>
    </ligand>
</feature>
<comment type="subcellular location">
    <subcellularLocation>
        <location evidence="2 9">Cytoplasm</location>
    </subcellularLocation>
</comment>
<gene>
    <name evidence="9" type="primary">tpm</name>
    <name evidence="10" type="ORF">FW784_07785</name>
</gene>
<evidence type="ECO:0000256" key="6">
    <source>
        <dbReference type="ARBA" id="ARBA00022603"/>
    </source>
</evidence>
<dbReference type="NCBIfam" id="NF009732">
    <property type="entry name" value="PRK13255.1"/>
    <property type="match status" value="1"/>
</dbReference>
<name>A0A5D8Z4I2_9GAMM</name>
<keyword evidence="6 9" id="KW-0489">Methyltransferase</keyword>
<organism evidence="10 11">
    <name type="scientific">Cognatilysobacter lacus</name>
    <dbReference type="NCBI Taxonomy" id="1643323"/>
    <lineage>
        <taxon>Bacteria</taxon>
        <taxon>Pseudomonadati</taxon>
        <taxon>Pseudomonadota</taxon>
        <taxon>Gammaproteobacteria</taxon>
        <taxon>Lysobacterales</taxon>
        <taxon>Lysobacteraceae</taxon>
        <taxon>Cognatilysobacter</taxon>
    </lineage>
</organism>
<dbReference type="PIRSF" id="PIRSF023956">
    <property type="entry name" value="Thiopurine_S-methyltransferase"/>
    <property type="match status" value="1"/>
</dbReference>
<evidence type="ECO:0000256" key="3">
    <source>
        <dbReference type="ARBA" id="ARBA00008145"/>
    </source>
</evidence>
<dbReference type="InterPro" id="IPR008854">
    <property type="entry name" value="TPMT"/>
</dbReference>
<comment type="caution">
    <text evidence="10">The sequence shown here is derived from an EMBL/GenBank/DDBJ whole genome shotgun (WGS) entry which is preliminary data.</text>
</comment>
<dbReference type="Pfam" id="PF05724">
    <property type="entry name" value="TPMT"/>
    <property type="match status" value="1"/>
</dbReference>
<evidence type="ECO:0000256" key="2">
    <source>
        <dbReference type="ARBA" id="ARBA00004496"/>
    </source>
</evidence>
<comment type="catalytic activity">
    <reaction evidence="1 9">
        <text>S-adenosyl-L-methionine + a thiopurine = S-adenosyl-L-homocysteine + a thiopurine S-methylether.</text>
        <dbReference type="EC" id="2.1.1.67"/>
    </reaction>
</comment>
<dbReference type="NCBIfam" id="TIGR03840">
    <property type="entry name" value="TMPT_Se_Te"/>
    <property type="match status" value="1"/>
</dbReference>
<dbReference type="Gene3D" id="3.40.50.150">
    <property type="entry name" value="Vaccinia Virus protein VP39"/>
    <property type="match status" value="1"/>
</dbReference>
<dbReference type="InterPro" id="IPR022474">
    <property type="entry name" value="Thiopur_S-MeTfrase_Se/Te_detox"/>
</dbReference>
<dbReference type="EMBL" id="VTRV01000068">
    <property type="protein sequence ID" value="TZF89828.1"/>
    <property type="molecule type" value="Genomic_DNA"/>
</dbReference>
<dbReference type="FunFam" id="3.40.50.150:FF:000101">
    <property type="entry name" value="Thiopurine S-methyltransferase"/>
    <property type="match status" value="1"/>
</dbReference>